<dbReference type="FunFam" id="3.90.640.10:FF:000004">
    <property type="entry name" value="Heat shock 70 kDa protein 4"/>
    <property type="match status" value="1"/>
</dbReference>
<keyword evidence="4" id="KW-0597">Phosphoprotein</keyword>
<accession>A0A6N2BKT8</accession>
<dbReference type="EMBL" id="RXGB01003028">
    <property type="protein sequence ID" value="TMW93339.1"/>
    <property type="molecule type" value="Genomic_DNA"/>
</dbReference>
<dbReference type="InterPro" id="IPR029047">
    <property type="entry name" value="HSP70_peptide-bd_sf"/>
</dbReference>
<dbReference type="PANTHER" id="PTHR45639">
    <property type="entry name" value="HSC70CB, ISOFORM G-RELATED"/>
    <property type="match status" value="1"/>
</dbReference>
<dbReference type="InterPro" id="IPR029048">
    <property type="entry name" value="HSP70_C_sf"/>
</dbReference>
<keyword evidence="6" id="KW-0067">ATP-binding</keyword>
<proteinExistence type="inferred from homology"/>
<feature type="region of interest" description="Disordered" evidence="12">
    <location>
        <begin position="726"/>
        <end position="796"/>
    </location>
</feature>
<dbReference type="FunFam" id="2.60.34.10:FF:000031">
    <property type="entry name" value="Heat shock 70 kDa protein 14"/>
    <property type="match status" value="1"/>
</dbReference>
<dbReference type="FunFam" id="3.30.30.30:FF:000002">
    <property type="entry name" value="Heat shock 70 kDa protein 4"/>
    <property type="match status" value="1"/>
</dbReference>
<dbReference type="GO" id="GO:0005829">
    <property type="term" value="C:cytosol"/>
    <property type="evidence" value="ECO:0007669"/>
    <property type="project" value="TreeGrafter"/>
</dbReference>
<feature type="compositionally biased region" description="Basic and acidic residues" evidence="12">
    <location>
        <begin position="513"/>
        <end position="522"/>
    </location>
</feature>
<evidence type="ECO:0000313" key="13">
    <source>
        <dbReference type="EMBL" id="TMW93339.1"/>
    </source>
</evidence>
<evidence type="ECO:0000256" key="12">
    <source>
        <dbReference type="SAM" id="MobiDB-lite"/>
    </source>
</evidence>
<name>A0A6N2BKT8_SOLCI</name>
<dbReference type="PANTHER" id="PTHR45639:SF29">
    <property type="entry name" value="HEAT SHOCK 70 KDA PROTEIN"/>
    <property type="match status" value="1"/>
</dbReference>
<dbReference type="SUPFAM" id="SSF100920">
    <property type="entry name" value="Heat shock protein 70kD (HSP70), peptide-binding domain"/>
    <property type="match status" value="1"/>
</dbReference>
<dbReference type="InterPro" id="IPR043129">
    <property type="entry name" value="ATPase_NBD"/>
</dbReference>
<dbReference type="GO" id="GO:0140662">
    <property type="term" value="F:ATP-dependent protein folding chaperone"/>
    <property type="evidence" value="ECO:0007669"/>
    <property type="project" value="InterPro"/>
</dbReference>
<feature type="compositionally biased region" description="Pro residues" evidence="12">
    <location>
        <begin position="736"/>
        <end position="748"/>
    </location>
</feature>
<evidence type="ECO:0000256" key="5">
    <source>
        <dbReference type="ARBA" id="ARBA00022741"/>
    </source>
</evidence>
<feature type="compositionally biased region" description="Low complexity" evidence="12">
    <location>
        <begin position="749"/>
        <end position="760"/>
    </location>
</feature>
<dbReference type="PRINTS" id="PR00301">
    <property type="entry name" value="HEATSHOCK70"/>
</dbReference>
<keyword evidence="7" id="KW-0346">Stress response</keyword>
<evidence type="ECO:0000256" key="11">
    <source>
        <dbReference type="ARBA" id="ARBA00061090"/>
    </source>
</evidence>
<comment type="caution">
    <text evidence="13">The sequence shown here is derived from an EMBL/GenBank/DDBJ whole genome shotgun (WGS) entry which is preliminary data.</text>
</comment>
<dbReference type="InterPro" id="IPR013126">
    <property type="entry name" value="Hsp_70_fam"/>
</dbReference>
<dbReference type="Gene3D" id="2.60.34.10">
    <property type="entry name" value="Substrate Binding Domain Of DNAk, Chain A, domain 1"/>
    <property type="match status" value="1"/>
</dbReference>
<feature type="region of interest" description="Disordered" evidence="12">
    <location>
        <begin position="513"/>
        <end position="565"/>
    </location>
</feature>
<dbReference type="FunFam" id="1.20.1270.10:FF:000002">
    <property type="entry name" value="Heat shock 70 kDa protein 4"/>
    <property type="match status" value="1"/>
</dbReference>
<dbReference type="AlphaFoldDB" id="A0A6N2BKT8"/>
<protein>
    <submittedName>
        <fullName evidence="13">Uncharacterized protein</fullName>
    </submittedName>
</protein>
<keyword evidence="5" id="KW-0547">Nucleotide-binding</keyword>
<organism evidence="13">
    <name type="scientific">Solanum chilense</name>
    <name type="common">Tomato</name>
    <name type="synonym">Lycopersicon chilense</name>
    <dbReference type="NCBI Taxonomy" id="4083"/>
    <lineage>
        <taxon>Eukaryota</taxon>
        <taxon>Viridiplantae</taxon>
        <taxon>Streptophyta</taxon>
        <taxon>Embryophyta</taxon>
        <taxon>Tracheophyta</taxon>
        <taxon>Spermatophyta</taxon>
        <taxon>Magnoliopsida</taxon>
        <taxon>eudicotyledons</taxon>
        <taxon>Gunneridae</taxon>
        <taxon>Pentapetalae</taxon>
        <taxon>asterids</taxon>
        <taxon>lamiids</taxon>
        <taxon>Solanales</taxon>
        <taxon>Solanaceae</taxon>
        <taxon>Solanoideae</taxon>
        <taxon>Solaneae</taxon>
        <taxon>Solanum</taxon>
        <taxon>Solanum subgen. Lycopersicon</taxon>
    </lineage>
</organism>
<evidence type="ECO:0000256" key="2">
    <source>
        <dbReference type="ARBA" id="ARBA00004496"/>
    </source>
</evidence>
<dbReference type="Pfam" id="PF00012">
    <property type="entry name" value="HSP70"/>
    <property type="match status" value="1"/>
</dbReference>
<dbReference type="FunFam" id="3.30.420.40:FF:000171">
    <property type="entry name" value="Heat shock 70 kDa protein 4"/>
    <property type="match status" value="2"/>
</dbReference>
<comment type="function">
    <text evidence="10">In cooperation with other chaperones, Hsp70s are key components that facilitate folding of de novo synthesized proteins, assist translocation of precursor proteins into organelles, and are responsible for degradation of damaged protein under stress conditions.</text>
</comment>
<comment type="subcellular location">
    <subcellularLocation>
        <location evidence="2">Cytoplasm</location>
    </subcellularLocation>
    <subcellularLocation>
        <location evidence="1">Nucleus</location>
    </subcellularLocation>
</comment>
<dbReference type="Gene3D" id="3.30.30.30">
    <property type="match status" value="1"/>
</dbReference>
<evidence type="ECO:0000256" key="1">
    <source>
        <dbReference type="ARBA" id="ARBA00004123"/>
    </source>
</evidence>
<evidence type="ECO:0000256" key="4">
    <source>
        <dbReference type="ARBA" id="ARBA00022553"/>
    </source>
</evidence>
<keyword evidence="8" id="KW-0143">Chaperone</keyword>
<dbReference type="Gene3D" id="1.20.1270.10">
    <property type="match status" value="2"/>
</dbReference>
<dbReference type="SUPFAM" id="SSF53067">
    <property type="entry name" value="Actin-like ATPase domain"/>
    <property type="match status" value="2"/>
</dbReference>
<sequence>MSVVGFDFGNESGVVAVARQRGIDVVLNDESKRETPAIVCFGEKQRFLGTAGAASSMMNPKNTISQIKRLIGRQFSDPELQRDIKTLPFLVTEGPDGYPLIHARYLGEVRTFTPTQILGMVFSDLKTIAEKNLNAVVVDCCIGIPIYFTDLQRRAVMDAATIAGLHPLHLIHETTATALAYGIYKTDLPENEPLNVAFVDVGHASLQVCIAGFKKGELKILAHSFDRNLGGRDFDEAIFQHFAAKFKEEYKIDVYQNARACIRLRAACEKLKKVLSANPEAPLNIECLMDEKDVRGFLKRDEFEQISIPILERVKKPLEKALAEAGLTTENIHAVEVIGSSSRVPAIMRILTEFFGKEPRRTMNASECVAKGAALQCAILSPTFKVREFKVNESFPFPIALSWKGPAPDAQNGALENHQSTIVFPKGNPIPSVKALTFYRSGTFTIDVQYADVSELQAPAKISTYTIGPFQSTKGERAKLKVKVRLNLHGIVSVESATLLEEEEVEVPVVKETAKEPAKMETDEASVDAAPSTTAESDVNMQDAKGAAAASGAENGVPESGDKPVQMETDAKSYVYDMRNKLSDKYQEFVTDSEREQFMAVLQEVEDWLYEDGEDETKGVYIAKLEELKKQGDPIEQRYKEYTERGPVIDQFIYCINSYREAAVSSDPKFDHIDLADKQKVLNECVEAEAWFREKKQQQDALPKYANPVLLSADVRKKAEALDKVCRPIMTKPKPAKPATPETPPPQSPQGGEQQPPSAESPDAGNATEGASVGSEVPLAAEPMETDKSETAPSAS</sequence>
<keyword evidence="9" id="KW-0539">Nucleus</keyword>
<evidence type="ECO:0000256" key="7">
    <source>
        <dbReference type="ARBA" id="ARBA00023016"/>
    </source>
</evidence>
<dbReference type="GO" id="GO:0005634">
    <property type="term" value="C:nucleus"/>
    <property type="evidence" value="ECO:0007669"/>
    <property type="project" value="UniProtKB-SubCell"/>
</dbReference>
<comment type="similarity">
    <text evidence="11">Belongs to the heat shock protein 70 (TC 1.A.33) family. HSP110/SSE subfamily.</text>
</comment>
<evidence type="ECO:0000256" key="9">
    <source>
        <dbReference type="ARBA" id="ARBA00023242"/>
    </source>
</evidence>
<dbReference type="GO" id="GO:0005524">
    <property type="term" value="F:ATP binding"/>
    <property type="evidence" value="ECO:0007669"/>
    <property type="project" value="UniProtKB-KW"/>
</dbReference>
<feature type="compositionally biased region" description="Polar residues" evidence="12">
    <location>
        <begin position="531"/>
        <end position="540"/>
    </location>
</feature>
<keyword evidence="3" id="KW-0963">Cytoplasm</keyword>
<evidence type="ECO:0000256" key="3">
    <source>
        <dbReference type="ARBA" id="ARBA00022490"/>
    </source>
</evidence>
<evidence type="ECO:0000256" key="10">
    <source>
        <dbReference type="ARBA" id="ARBA00055614"/>
    </source>
</evidence>
<reference evidence="13" key="1">
    <citation type="submission" date="2019-05" db="EMBL/GenBank/DDBJ databases">
        <title>The de novo reference genome and transcriptome assemblies of the wild tomato species Solanum chilense.</title>
        <authorList>
            <person name="Stam R."/>
            <person name="Nosenko T."/>
            <person name="Hoerger A.C."/>
            <person name="Stephan W."/>
            <person name="Seidel M.A."/>
            <person name="Kuhn J.M.M."/>
            <person name="Haberer G."/>
            <person name="Tellier A."/>
        </authorList>
    </citation>
    <scope>NUCLEOTIDE SEQUENCE</scope>
    <source>
        <tissue evidence="13">Mature leaves</tissue>
    </source>
</reference>
<dbReference type="CDD" id="cd24095">
    <property type="entry name" value="ASKHA_NBD_HSP70_AtHsp70-14-like"/>
    <property type="match status" value="1"/>
</dbReference>
<evidence type="ECO:0000256" key="6">
    <source>
        <dbReference type="ARBA" id="ARBA00022840"/>
    </source>
</evidence>
<dbReference type="SUPFAM" id="SSF100934">
    <property type="entry name" value="Heat shock protein 70kD (HSP70), C-terminal subdomain"/>
    <property type="match status" value="2"/>
</dbReference>
<dbReference type="Gene3D" id="3.30.420.40">
    <property type="match status" value="2"/>
</dbReference>
<dbReference type="Gene3D" id="3.90.640.10">
    <property type="entry name" value="Actin, Chain A, domain 4"/>
    <property type="match status" value="1"/>
</dbReference>
<feature type="compositionally biased region" description="Low complexity" evidence="12">
    <location>
        <begin position="544"/>
        <end position="553"/>
    </location>
</feature>
<evidence type="ECO:0000256" key="8">
    <source>
        <dbReference type="ARBA" id="ARBA00023186"/>
    </source>
</evidence>
<gene>
    <name evidence="13" type="ORF">EJD97_011851</name>
</gene>